<accession>A0AA38RXT9</accession>
<feature type="coiled-coil region" evidence="4">
    <location>
        <begin position="39"/>
        <end position="76"/>
    </location>
</feature>
<comment type="subcellular location">
    <subcellularLocation>
        <location evidence="1">Nucleus</location>
    </subcellularLocation>
</comment>
<keyword evidence="4" id="KW-0175">Coiled coil</keyword>
<evidence type="ECO:0000256" key="2">
    <source>
        <dbReference type="ARBA" id="ARBA00022763"/>
    </source>
</evidence>
<keyword evidence="2" id="KW-0227">DNA damage</keyword>
<dbReference type="InterPro" id="IPR013882">
    <property type="entry name" value="Ctp1_C"/>
</dbReference>
<feature type="region of interest" description="Disordered" evidence="5">
    <location>
        <begin position="170"/>
        <end position="355"/>
    </location>
</feature>
<feature type="compositionally biased region" description="Basic and acidic residues" evidence="5">
    <location>
        <begin position="170"/>
        <end position="204"/>
    </location>
</feature>
<feature type="compositionally biased region" description="Basic residues" evidence="5">
    <location>
        <begin position="694"/>
        <end position="704"/>
    </location>
</feature>
<feature type="region of interest" description="Disordered" evidence="5">
    <location>
        <begin position="694"/>
        <end position="736"/>
    </location>
</feature>
<feature type="compositionally biased region" description="Low complexity" evidence="5">
    <location>
        <begin position="551"/>
        <end position="575"/>
    </location>
</feature>
<dbReference type="Pfam" id="PF08573">
    <property type="entry name" value="SAE2"/>
    <property type="match status" value="1"/>
</dbReference>
<evidence type="ECO:0000256" key="4">
    <source>
        <dbReference type="SAM" id="Coils"/>
    </source>
</evidence>
<dbReference type="AlphaFoldDB" id="A0AA38RXT9"/>
<organism evidence="7 8">
    <name type="scientific">Coniochaeta hoffmannii</name>
    <dbReference type="NCBI Taxonomy" id="91930"/>
    <lineage>
        <taxon>Eukaryota</taxon>
        <taxon>Fungi</taxon>
        <taxon>Dikarya</taxon>
        <taxon>Ascomycota</taxon>
        <taxon>Pezizomycotina</taxon>
        <taxon>Sordariomycetes</taxon>
        <taxon>Sordariomycetidae</taxon>
        <taxon>Coniochaetales</taxon>
        <taxon>Coniochaetaceae</taxon>
        <taxon>Coniochaeta</taxon>
    </lineage>
</organism>
<dbReference type="EMBL" id="JANBVN010000033">
    <property type="protein sequence ID" value="KAJ9160629.1"/>
    <property type="molecule type" value="Genomic_DNA"/>
</dbReference>
<evidence type="ECO:0000256" key="3">
    <source>
        <dbReference type="ARBA" id="ARBA00023242"/>
    </source>
</evidence>
<protein>
    <submittedName>
        <fullName evidence="7">SAE2-domain-containing protein</fullName>
    </submittedName>
</protein>
<reference evidence="7" key="1">
    <citation type="submission" date="2022-07" db="EMBL/GenBank/DDBJ databases">
        <title>Fungi with potential for degradation of polypropylene.</title>
        <authorList>
            <person name="Gostincar C."/>
        </authorList>
    </citation>
    <scope>NUCLEOTIDE SEQUENCE</scope>
    <source>
        <strain evidence="7">EXF-13287</strain>
    </source>
</reference>
<proteinExistence type="predicted"/>
<feature type="domain" description="DNA endonuclease activator Ctp1 C-terminal" evidence="6">
    <location>
        <begin position="608"/>
        <end position="721"/>
    </location>
</feature>
<sequence length="756" mass="83390">MASWLDRGRPAIFEALRQVCDRIDSDLEAELQQRDVEQHAFLTKEVERLKARVATVEALEQDNRALKDEVTALRSQVKSVSSVSDGAHVPASVAAATRQPLGEISANTPSRLASHKANPKGVNVQDVSAANYAELEEDYAKLASTSARKHREEKENWINYARKLEAKLEKRKNDDCEHGVQPRSSTDPRRPYPDSQRLRVEADPSHAGSVSGINATLGSSAPPPPSATASFSGFDIAGLTELSPRRATSSPADARRTEPTAHAASDSTQGDDDEVPEESLPHLPPNDNKPIAIIKNEPSSDLPVVVTERRVGKRKRTDDIHDGTTPRRFKTEEGSSDPLVMGESHHFSPQESLDLDIDATMPTPRKIRMLQMQDRAEVANEDNHSVRVGSGLFDVRSPCSQASSRDAVQAPRVPLKDMHVYTANTDQSLPKSVGPRRRVRDTGLKLHQGIASLAEDGYDPARSERQAPSGGQPSEVPSRLSTLLNAGAGSSSPQGGQTPLLRPNRQSREASRSSPWLTETPVRVLPFATGDGKERDAPRTSNPKTGGDHTAAPASAKAASGPLTPTTTTPMPSKPKVTARRLRDQPLASLTMESFKVNPKFNNGHSFAFTEVVRNRDERAEIPGCVDPNCCGKYFRAMAQSELEAAGPSLIHRAGDIALLEDYLGDQVYKLGSMTRQEKEELWLEAKTRELANKHGKHRHRFTRRQSPPGFWNADFPSTQENQKDREEGEKREKRMIEERYREAMREGGRWLFRDE</sequence>
<comment type="caution">
    <text evidence="7">The sequence shown here is derived from an EMBL/GenBank/DDBJ whole genome shotgun (WGS) entry which is preliminary data.</text>
</comment>
<evidence type="ECO:0000256" key="1">
    <source>
        <dbReference type="ARBA" id="ARBA00004123"/>
    </source>
</evidence>
<feature type="compositionally biased region" description="Low complexity" evidence="5">
    <location>
        <begin position="486"/>
        <end position="497"/>
    </location>
</feature>
<evidence type="ECO:0000313" key="7">
    <source>
        <dbReference type="EMBL" id="KAJ9160629.1"/>
    </source>
</evidence>
<evidence type="ECO:0000259" key="6">
    <source>
        <dbReference type="Pfam" id="PF08573"/>
    </source>
</evidence>
<keyword evidence="3" id="KW-0539">Nucleus</keyword>
<keyword evidence="8" id="KW-1185">Reference proteome</keyword>
<dbReference type="GO" id="GO:0006281">
    <property type="term" value="P:DNA repair"/>
    <property type="evidence" value="ECO:0007669"/>
    <property type="project" value="InterPro"/>
</dbReference>
<feature type="compositionally biased region" description="Basic and acidic residues" evidence="5">
    <location>
        <begin position="722"/>
        <end position="736"/>
    </location>
</feature>
<dbReference type="GO" id="GO:0005634">
    <property type="term" value="C:nucleus"/>
    <property type="evidence" value="ECO:0007669"/>
    <property type="project" value="UniProtKB-SubCell"/>
</dbReference>
<name>A0AA38RXT9_9PEZI</name>
<feature type="region of interest" description="Disordered" evidence="5">
    <location>
        <begin position="421"/>
        <end position="579"/>
    </location>
</feature>
<evidence type="ECO:0000313" key="8">
    <source>
        <dbReference type="Proteomes" id="UP001174691"/>
    </source>
</evidence>
<feature type="compositionally biased region" description="Basic and acidic residues" evidence="5">
    <location>
        <begin position="316"/>
        <end position="333"/>
    </location>
</feature>
<dbReference type="Proteomes" id="UP001174691">
    <property type="component" value="Unassembled WGS sequence"/>
</dbReference>
<gene>
    <name evidence="7" type="ORF">NKR19_g3128</name>
</gene>
<evidence type="ECO:0000256" key="5">
    <source>
        <dbReference type="SAM" id="MobiDB-lite"/>
    </source>
</evidence>